<accession>A0ABV3K5L4</accession>
<keyword evidence="10" id="KW-0482">Metalloprotease</keyword>
<dbReference type="Gene3D" id="2.60.40.1730">
    <property type="entry name" value="tricorn interacting facor f3 domain"/>
    <property type="match status" value="1"/>
</dbReference>
<keyword evidence="6" id="KW-0645">Protease</keyword>
<dbReference type="EC" id="3.4.11.2" evidence="4"/>
<keyword evidence="9" id="KW-0862">Zinc</keyword>
<proteinExistence type="inferred from homology"/>
<evidence type="ECO:0000256" key="10">
    <source>
        <dbReference type="ARBA" id="ARBA00023049"/>
    </source>
</evidence>
<dbReference type="PRINTS" id="PR00756">
    <property type="entry name" value="ALADIPTASE"/>
</dbReference>
<keyword evidence="18" id="KW-1185">Reference proteome</keyword>
<evidence type="ECO:0000256" key="8">
    <source>
        <dbReference type="ARBA" id="ARBA00022801"/>
    </source>
</evidence>
<evidence type="ECO:0000256" key="6">
    <source>
        <dbReference type="ARBA" id="ARBA00022670"/>
    </source>
</evidence>
<dbReference type="InterPro" id="IPR045357">
    <property type="entry name" value="Aminopeptidase_N-like_N"/>
</dbReference>
<feature type="region of interest" description="Disordered" evidence="13">
    <location>
        <begin position="482"/>
        <end position="508"/>
    </location>
</feature>
<feature type="compositionally biased region" description="Polar residues" evidence="13">
    <location>
        <begin position="492"/>
        <end position="502"/>
    </location>
</feature>
<protein>
    <recommendedName>
        <fullName evidence="5">Aminopeptidase N</fullName>
        <ecNumber evidence="4">3.4.11.2</ecNumber>
    </recommendedName>
    <alternativeName>
        <fullName evidence="11">Alanine aminopeptidase</fullName>
    </alternativeName>
    <alternativeName>
        <fullName evidence="12">Lysyl aminopeptidase</fullName>
    </alternativeName>
</protein>
<dbReference type="SUPFAM" id="SSF63737">
    <property type="entry name" value="Leukotriene A4 hydrolase N-terminal domain"/>
    <property type="match status" value="1"/>
</dbReference>
<evidence type="ECO:0000259" key="15">
    <source>
        <dbReference type="Pfam" id="PF01433"/>
    </source>
</evidence>
<feature type="signal peptide" evidence="14">
    <location>
        <begin position="1"/>
        <end position="25"/>
    </location>
</feature>
<name>A0ABV3K5L4_STRON</name>
<dbReference type="Pfam" id="PF01433">
    <property type="entry name" value="Peptidase_M1"/>
    <property type="match status" value="1"/>
</dbReference>
<dbReference type="InterPro" id="IPR001930">
    <property type="entry name" value="Peptidase_M1"/>
</dbReference>
<dbReference type="InterPro" id="IPR027268">
    <property type="entry name" value="Peptidase_M4/M1_CTD_sf"/>
</dbReference>
<comment type="caution">
    <text evidence="17">The sequence shown here is derived from an EMBL/GenBank/DDBJ whole genome shotgun (WGS) entry which is preliminary data.</text>
</comment>
<evidence type="ECO:0000256" key="7">
    <source>
        <dbReference type="ARBA" id="ARBA00022723"/>
    </source>
</evidence>
<evidence type="ECO:0000256" key="9">
    <source>
        <dbReference type="ARBA" id="ARBA00022833"/>
    </source>
</evidence>
<dbReference type="Gene3D" id="1.10.390.10">
    <property type="entry name" value="Neutral Protease Domain 2"/>
    <property type="match status" value="1"/>
</dbReference>
<keyword evidence="7" id="KW-0479">Metal-binding</keyword>
<evidence type="ECO:0000256" key="12">
    <source>
        <dbReference type="ARBA" id="ARBA00031533"/>
    </source>
</evidence>
<dbReference type="CDD" id="cd09603">
    <property type="entry name" value="M1_APN_like"/>
    <property type="match status" value="1"/>
</dbReference>
<feature type="domain" description="Peptidase M1 membrane alanine aminopeptidase" evidence="15">
    <location>
        <begin position="311"/>
        <end position="456"/>
    </location>
</feature>
<comment type="similarity">
    <text evidence="3">Belongs to the peptidase M1 family.</text>
</comment>
<evidence type="ECO:0000256" key="11">
    <source>
        <dbReference type="ARBA" id="ARBA00029811"/>
    </source>
</evidence>
<evidence type="ECO:0000256" key="1">
    <source>
        <dbReference type="ARBA" id="ARBA00000098"/>
    </source>
</evidence>
<feature type="chain" id="PRO_5046632712" description="Aminopeptidase N" evidence="14">
    <location>
        <begin position="26"/>
        <end position="508"/>
    </location>
</feature>
<evidence type="ECO:0000256" key="5">
    <source>
        <dbReference type="ARBA" id="ARBA00015611"/>
    </source>
</evidence>
<evidence type="ECO:0000313" key="17">
    <source>
        <dbReference type="EMBL" id="MEV5509952.1"/>
    </source>
</evidence>
<feature type="domain" description="Aminopeptidase N-like N-terminal" evidence="16">
    <location>
        <begin position="51"/>
        <end position="220"/>
    </location>
</feature>
<dbReference type="InterPro" id="IPR014782">
    <property type="entry name" value="Peptidase_M1_dom"/>
</dbReference>
<dbReference type="InterPro" id="IPR050344">
    <property type="entry name" value="Peptidase_M1_aminopeptidases"/>
</dbReference>
<dbReference type="InterPro" id="IPR042097">
    <property type="entry name" value="Aminopeptidase_N-like_N_sf"/>
</dbReference>
<gene>
    <name evidence="17" type="ORF">AB0L16_26530</name>
</gene>
<evidence type="ECO:0000256" key="14">
    <source>
        <dbReference type="SAM" id="SignalP"/>
    </source>
</evidence>
<reference evidence="17 18" key="1">
    <citation type="submission" date="2024-06" db="EMBL/GenBank/DDBJ databases">
        <title>The Natural Products Discovery Center: Release of the First 8490 Sequenced Strains for Exploring Actinobacteria Biosynthetic Diversity.</title>
        <authorList>
            <person name="Kalkreuter E."/>
            <person name="Kautsar S.A."/>
            <person name="Yang D."/>
            <person name="Bader C.D."/>
            <person name="Teijaro C.N."/>
            <person name="Fluegel L."/>
            <person name="Davis C.M."/>
            <person name="Simpson J.R."/>
            <person name="Lauterbach L."/>
            <person name="Steele A.D."/>
            <person name="Gui C."/>
            <person name="Meng S."/>
            <person name="Li G."/>
            <person name="Viehrig K."/>
            <person name="Ye F."/>
            <person name="Su P."/>
            <person name="Kiefer A.F."/>
            <person name="Nichols A."/>
            <person name="Cepeda A.J."/>
            <person name="Yan W."/>
            <person name="Fan B."/>
            <person name="Jiang Y."/>
            <person name="Adhikari A."/>
            <person name="Zheng C.-J."/>
            <person name="Schuster L."/>
            <person name="Cowan T.M."/>
            <person name="Smanski M.J."/>
            <person name="Chevrette M.G."/>
            <person name="De Carvalho L.P.S."/>
            <person name="Shen B."/>
        </authorList>
    </citation>
    <scope>NUCLEOTIDE SEQUENCE [LARGE SCALE GENOMIC DNA]</scope>
    <source>
        <strain evidence="17 18">NPDC052347</strain>
    </source>
</reference>
<evidence type="ECO:0000256" key="2">
    <source>
        <dbReference type="ARBA" id="ARBA00001947"/>
    </source>
</evidence>
<dbReference type="Proteomes" id="UP001552594">
    <property type="component" value="Unassembled WGS sequence"/>
</dbReference>
<dbReference type="RefSeq" id="WP_109279856.1">
    <property type="nucleotide sequence ID" value="NZ_JBFAUK010000026.1"/>
</dbReference>
<organism evidence="17 18">
    <name type="scientific">Streptomyces orinoci</name>
    <name type="common">Streptoverticillium orinoci</name>
    <dbReference type="NCBI Taxonomy" id="67339"/>
    <lineage>
        <taxon>Bacteria</taxon>
        <taxon>Bacillati</taxon>
        <taxon>Actinomycetota</taxon>
        <taxon>Actinomycetes</taxon>
        <taxon>Kitasatosporales</taxon>
        <taxon>Streptomycetaceae</taxon>
        <taxon>Streptomyces</taxon>
    </lineage>
</organism>
<dbReference type="GO" id="GO:0004177">
    <property type="term" value="F:aminopeptidase activity"/>
    <property type="evidence" value="ECO:0007669"/>
    <property type="project" value="UniProtKB-KW"/>
</dbReference>
<comment type="catalytic activity">
    <reaction evidence="1">
        <text>Release of an N-terminal amino acid, Xaa-|-Yaa- from a peptide, amide or arylamide. Xaa is preferably Ala, but may be most amino acids including Pro (slow action). When a terminal hydrophobic residue is followed by a prolyl residue, the two may be released as an intact Xaa-Pro dipeptide.</text>
        <dbReference type="EC" id="3.4.11.2"/>
    </reaction>
</comment>
<evidence type="ECO:0000256" key="4">
    <source>
        <dbReference type="ARBA" id="ARBA00012564"/>
    </source>
</evidence>
<sequence>MRHRLLVPSAAAAAAFLLLAVPASAAEPKPGAPSIGDSYYPDAGNGGYHVSHYDLRLKYQPKTDQLDGTATLTATATQDLSRFDLDFLLDTKEVLVNGKKAAFAKSGVHKLEITPAAALAQGKSFTIVVRYSGVPSQVKVAGFSAWQHTPDGGVAAQEPESAAWWFPSNDHPLDKATYDISVSVPDDVQAISNGVLAAKSSKLGWTRYNWRSTKPQATYLTTLAVGRFDITTDTTANGLPVVNAYSKDLGDNYDSAKASVERSSEVIDWESTVFGPYPFTAVGGYVPNVPTHFALETQTRPFYSPAQFAKGANVSVVVHELAHQWFGDNVSVKDWRDIWLNEGFASYAQWLWSEKENEGTAQQLADYIYSLHPAEDPFWTVKPGDPGADKQFDEAVYDRGPIALQALRNQVGDKVFFEILKGWTSANRYGNASVQDFTRYAEKVSGKPLQELFDTWLFTTAKPSAAEAAKWGIGVPANNTPSAKRGLAASVKPTQPKSWKQIQESHRH</sequence>
<dbReference type="PANTHER" id="PTHR11533:SF297">
    <property type="entry name" value="AMINOPEPTIDASE N"/>
    <property type="match status" value="1"/>
</dbReference>
<evidence type="ECO:0000313" key="18">
    <source>
        <dbReference type="Proteomes" id="UP001552594"/>
    </source>
</evidence>
<dbReference type="PANTHER" id="PTHR11533">
    <property type="entry name" value="PROTEASE M1 ZINC METALLOPROTEASE"/>
    <property type="match status" value="1"/>
</dbReference>
<keyword evidence="17" id="KW-0031">Aminopeptidase</keyword>
<keyword evidence="14" id="KW-0732">Signal</keyword>
<keyword evidence="8 17" id="KW-0378">Hydrolase</keyword>
<comment type="cofactor">
    <cofactor evidence="2">
        <name>Zn(2+)</name>
        <dbReference type="ChEBI" id="CHEBI:29105"/>
    </cofactor>
</comment>
<dbReference type="Pfam" id="PF17900">
    <property type="entry name" value="Peptidase_M1_N"/>
    <property type="match status" value="1"/>
</dbReference>
<evidence type="ECO:0000256" key="13">
    <source>
        <dbReference type="SAM" id="MobiDB-lite"/>
    </source>
</evidence>
<dbReference type="SUPFAM" id="SSF55486">
    <property type="entry name" value="Metalloproteases ('zincins'), catalytic domain"/>
    <property type="match status" value="1"/>
</dbReference>
<evidence type="ECO:0000256" key="3">
    <source>
        <dbReference type="ARBA" id="ARBA00010136"/>
    </source>
</evidence>
<evidence type="ECO:0000259" key="16">
    <source>
        <dbReference type="Pfam" id="PF17900"/>
    </source>
</evidence>
<dbReference type="EMBL" id="JBFAUK010000026">
    <property type="protein sequence ID" value="MEV5509952.1"/>
    <property type="molecule type" value="Genomic_DNA"/>
</dbReference>